<feature type="compositionally biased region" description="Polar residues" evidence="1">
    <location>
        <begin position="1578"/>
        <end position="1604"/>
    </location>
</feature>
<feature type="compositionally biased region" description="Polar residues" evidence="1">
    <location>
        <begin position="1362"/>
        <end position="1374"/>
    </location>
</feature>
<feature type="compositionally biased region" description="Polar residues" evidence="1">
    <location>
        <begin position="935"/>
        <end position="947"/>
    </location>
</feature>
<dbReference type="EMBL" id="JBEFKJ010000007">
    <property type="protein sequence ID" value="KAL2045286.1"/>
    <property type="molecule type" value="Genomic_DNA"/>
</dbReference>
<feature type="compositionally biased region" description="Basic and acidic residues" evidence="1">
    <location>
        <begin position="266"/>
        <end position="288"/>
    </location>
</feature>
<feature type="region of interest" description="Disordered" evidence="1">
    <location>
        <begin position="934"/>
        <end position="1032"/>
    </location>
</feature>
<dbReference type="Proteomes" id="UP001590950">
    <property type="component" value="Unassembled WGS sequence"/>
</dbReference>
<feature type="region of interest" description="Disordered" evidence="1">
    <location>
        <begin position="1407"/>
        <end position="1760"/>
    </location>
</feature>
<feature type="compositionally biased region" description="Basic and acidic residues" evidence="1">
    <location>
        <begin position="576"/>
        <end position="604"/>
    </location>
</feature>
<feature type="compositionally biased region" description="Polar residues" evidence="1">
    <location>
        <begin position="634"/>
        <end position="650"/>
    </location>
</feature>
<feature type="compositionally biased region" description="Basic and acidic residues" evidence="1">
    <location>
        <begin position="1508"/>
        <end position="1528"/>
    </location>
</feature>
<evidence type="ECO:0000256" key="1">
    <source>
        <dbReference type="SAM" id="MobiDB-lite"/>
    </source>
</evidence>
<feature type="compositionally biased region" description="Basic and acidic residues" evidence="1">
    <location>
        <begin position="651"/>
        <end position="664"/>
    </location>
</feature>
<accession>A0ABR4AKF8</accession>
<reference evidence="2 3" key="1">
    <citation type="submission" date="2024-09" db="EMBL/GenBank/DDBJ databases">
        <title>Rethinking Asexuality: The Enigmatic Case of Functional Sexual Genes in Lepraria (Stereocaulaceae).</title>
        <authorList>
            <person name="Doellman M."/>
            <person name="Sun Y."/>
            <person name="Barcenas-Pena A."/>
            <person name="Lumbsch H.T."/>
            <person name="Grewe F."/>
        </authorList>
    </citation>
    <scope>NUCLEOTIDE SEQUENCE [LARGE SCALE GENOMIC DNA]</scope>
    <source>
        <strain evidence="2 3">Mercado 3170</strain>
    </source>
</reference>
<keyword evidence="3" id="KW-1185">Reference proteome</keyword>
<feature type="compositionally biased region" description="Basic residues" evidence="1">
    <location>
        <begin position="289"/>
        <end position="299"/>
    </location>
</feature>
<feature type="compositionally biased region" description="Low complexity" evidence="1">
    <location>
        <begin position="406"/>
        <end position="417"/>
    </location>
</feature>
<feature type="compositionally biased region" description="Basic and acidic residues" evidence="1">
    <location>
        <begin position="200"/>
        <end position="210"/>
    </location>
</feature>
<dbReference type="PANTHER" id="PTHR42105">
    <property type="entry name" value="DIM2-ASSOCIATED PROTEIN 1"/>
    <property type="match status" value="1"/>
</dbReference>
<feature type="region of interest" description="Disordered" evidence="1">
    <location>
        <begin position="1249"/>
        <end position="1279"/>
    </location>
</feature>
<proteinExistence type="predicted"/>
<feature type="region of interest" description="Disordered" evidence="1">
    <location>
        <begin position="521"/>
        <end position="664"/>
    </location>
</feature>
<comment type="caution">
    <text evidence="2">The sequence shown here is derived from an EMBL/GenBank/DDBJ whole genome shotgun (WGS) entry which is preliminary data.</text>
</comment>
<feature type="compositionally biased region" description="Basic and acidic residues" evidence="1">
    <location>
        <begin position="1642"/>
        <end position="1657"/>
    </location>
</feature>
<organism evidence="2 3">
    <name type="scientific">Stereocaulon virgatum</name>
    <dbReference type="NCBI Taxonomy" id="373712"/>
    <lineage>
        <taxon>Eukaryota</taxon>
        <taxon>Fungi</taxon>
        <taxon>Dikarya</taxon>
        <taxon>Ascomycota</taxon>
        <taxon>Pezizomycotina</taxon>
        <taxon>Lecanoromycetes</taxon>
        <taxon>OSLEUM clade</taxon>
        <taxon>Lecanoromycetidae</taxon>
        <taxon>Lecanorales</taxon>
        <taxon>Lecanorineae</taxon>
        <taxon>Stereocaulaceae</taxon>
        <taxon>Stereocaulon</taxon>
    </lineage>
</organism>
<feature type="compositionally biased region" description="Basic and acidic residues" evidence="1">
    <location>
        <begin position="227"/>
        <end position="237"/>
    </location>
</feature>
<protein>
    <recommendedName>
        <fullName evidence="4">Transaldolase</fullName>
    </recommendedName>
</protein>
<feature type="compositionally biased region" description="Basic and acidic residues" evidence="1">
    <location>
        <begin position="456"/>
        <end position="481"/>
    </location>
</feature>
<sequence>MGVETHSKPPLPAPTESSTFQTSGGSGEEGDIATDVSHRTDKTSYSIPEDGSPITIPTKKRRESRSRDKGRDLTRGSNKSQTSLLIEYFEGGKGPNVNSRPSVRVKVTPSAAHKIKDANEHIQVTASKGGRKPSYTRRISLGPHSTEEQRVVSGSGDDKSISSYTSAAEESSLAHRYPPVEIEVMQRDQGSDISTTTSVGHEEQAREERYIQVNPSEISSMPPDSMLEGRTETETPRRNRSRSLSKDAVIVTNTLKTPSRRRSRSLSKERLAHKVAEKLAARPREVSSGKHKRSSKTRSRSVSNEQIIETSKSGRRRSSRHQGDEELPNAAESSLATNSQLSDQRQSGDQYSFRSGTSKSSINANPKLLETVENAIRRLIMPELETLKQEQKMQQSRQRFERDNRSSMASGSSASRSEMSRKLSKHASAPDVSGKPKVFLNRDENNAGTLLSGDSIKGRKESRRDRKSDSPSDRRSEREMSEDTVIFDGGKRKKSREGHGLRDTAAAGVVGGILTAAALNRHDLKHNDSRSSIDRKERRRRRSSKSHSRSASLAESTEDPFNRHDVPPMPMQSDIHSSELTRESILSERTEEPSSPSGERRTVDLRQIPRGSPRDVLSPATRTPTRSPLGMQRSLATHHSNFSPRNFSEQDSPRNDRDFQDDEHHSKMAEADVLGAVAGVGAYTAQQLAQRHDQYDGNEYAYQHESRGLSPIQSVSSRQESELNRESFHHKASSESLASLKQQRKKSSPSINSLGSPVSVDMRRTNRPKGINFEPGEDVLEQLRDSNFTEGDYSDKDPALNEWLKREHEKNQRYRDSGESSYRGSMIDYKRMTNYTDDSMDAPWPDKLAAAQERQTVGTARNPDYVHTPVAVESAVASLIDTSTISMRSKPEDKSYSGSYEDNRVGASADREIAQEDNGLKGRLVSPVKFHNHDQISAQNSPRQSVARSIEEGEEKVPMGTSGLPIADDPIPEIGHFHHSDSDISTNPSIIQGPMGGYQNDNLDHWPNKPTPPQTKGEVTSRSKDSSAHQSLKAAAATFLETAALASAGHSSPEKQIQSRDLSIKDGHQAQADDQHEPDIDYQFGAAPDSYMTRDTIPSPTHDEGYGTGPGPQHGPASPGISFNKAKSFNDNGMDGMIKDDDPFISQNHARHMSSGMAHGMGSPLYDSATGGGIDRIQSKDIVALMDHLTVRDAQRNARDTEILVTLVRSAAEMRTSFEEMKKFIAEQDDILVDAGNKQHDRTINKIILGGPRPQPTGATKYARRSPAEDEEDTTAKKRSVFRRALQGLSSRNQNDISKIEDMLVHLLGEVEGLKASQEVRPSMANTREQSLKSYEKLRAAGPDGYEPEGQAGTGSTGQSTYFSNPPSRETSAMRNRDNRQGSQNRVSTVLEADEELDEHEQNVLAHQFENNERLLTPTKENPRAGSVPLGTPPQVRLTAGTQSNEHTPRTGTDKSRKHKSSSSSIFGFPKISRWSKTTSSSVGDNVRNNGRKERPFSEASRSGSESQHYDNDDHYDPQGDDRLRSIDLLEDDEGLTPQDNRPPSPLIPSQVSEAPKYEAHRNSMNLQHPQPRPGPTQRFQQNLESQARNFGSRSPISPTSDTFGSDPALARYVPGAGNRYSGAGHLSPISDAGYSEASAADEARAPPRPPKVKDDGPLVPSGPSRPPKIATKDNRPTFASPLSTEHLQPEQRHSNGSAGYDPTRDSPHSASGAAPQRKPTGPRPITSSGNYSPDKDGIKRTRFRGSPNAIPSSSEDVTF</sequence>
<feature type="region of interest" description="Disordered" evidence="1">
    <location>
        <begin position="387"/>
        <end position="500"/>
    </location>
</feature>
<feature type="compositionally biased region" description="Basic and acidic residues" evidence="1">
    <location>
        <begin position="1062"/>
        <end position="1079"/>
    </location>
</feature>
<feature type="compositionally biased region" description="Basic residues" evidence="1">
    <location>
        <begin position="537"/>
        <end position="548"/>
    </location>
</feature>
<evidence type="ECO:0000313" key="3">
    <source>
        <dbReference type="Proteomes" id="UP001590950"/>
    </source>
</evidence>
<feature type="region of interest" description="Disordered" evidence="1">
    <location>
        <begin position="1046"/>
        <end position="1134"/>
    </location>
</feature>
<gene>
    <name evidence="2" type="ORF">N7G274_002369</name>
</gene>
<evidence type="ECO:0008006" key="4">
    <source>
        <dbReference type="Google" id="ProtNLM"/>
    </source>
</evidence>
<feature type="compositionally biased region" description="Basic and acidic residues" evidence="1">
    <location>
        <begin position="65"/>
        <end position="74"/>
    </location>
</feature>
<feature type="compositionally biased region" description="Basic and acidic residues" evidence="1">
    <location>
        <begin position="145"/>
        <end position="160"/>
    </location>
</feature>
<feature type="region of interest" description="Disordered" evidence="1">
    <location>
        <begin position="1340"/>
        <end position="1387"/>
    </location>
</feature>
<feature type="compositionally biased region" description="Polar residues" evidence="1">
    <location>
        <begin position="1475"/>
        <end position="1489"/>
    </location>
</feature>
<feature type="compositionally biased region" description="Polar residues" evidence="1">
    <location>
        <begin position="1750"/>
        <end position="1760"/>
    </location>
</feature>
<feature type="compositionally biased region" description="Basic and acidic residues" evidence="1">
    <location>
        <begin position="719"/>
        <end position="733"/>
    </location>
</feature>
<feature type="region of interest" description="Disordered" evidence="1">
    <location>
        <begin position="1"/>
        <end position="83"/>
    </location>
</feature>
<feature type="compositionally biased region" description="Polar residues" evidence="1">
    <location>
        <begin position="331"/>
        <end position="364"/>
    </location>
</feature>
<dbReference type="PANTHER" id="PTHR42105:SF1">
    <property type="entry name" value="TRANSALDOLASE"/>
    <property type="match status" value="1"/>
</dbReference>
<feature type="region of interest" description="Disordered" evidence="1">
    <location>
        <begin position="705"/>
        <end position="777"/>
    </location>
</feature>
<evidence type="ECO:0000313" key="2">
    <source>
        <dbReference type="EMBL" id="KAL2045286.1"/>
    </source>
</evidence>
<feature type="region of interest" description="Disordered" evidence="1">
    <location>
        <begin position="109"/>
        <end position="365"/>
    </location>
</feature>
<feature type="compositionally biased region" description="Basic and acidic residues" evidence="1">
    <location>
        <begin position="521"/>
        <end position="536"/>
    </location>
</feature>
<name>A0ABR4AKF8_9LECA</name>